<protein>
    <submittedName>
        <fullName evidence="1">Uncharacterized protein</fullName>
    </submittedName>
</protein>
<reference evidence="1" key="1">
    <citation type="submission" date="2020-09" db="EMBL/GenBank/DDBJ databases">
        <title>Genome-Enabled Discovery of Anthraquinone Biosynthesis in Senna tora.</title>
        <authorList>
            <person name="Kang S.-H."/>
            <person name="Pandey R.P."/>
            <person name="Lee C.-M."/>
            <person name="Sim J.-S."/>
            <person name="Jeong J.-T."/>
            <person name="Choi B.-S."/>
            <person name="Jung M."/>
            <person name="Ginzburg D."/>
            <person name="Zhao K."/>
            <person name="Won S.Y."/>
            <person name="Oh T.-J."/>
            <person name="Yu Y."/>
            <person name="Kim N.-H."/>
            <person name="Lee O.R."/>
            <person name="Lee T.-H."/>
            <person name="Bashyal P."/>
            <person name="Kim T.-S."/>
            <person name="Lee W.-H."/>
            <person name="Kawkins C."/>
            <person name="Kim C.-K."/>
            <person name="Kim J.S."/>
            <person name="Ahn B.O."/>
            <person name="Rhee S.Y."/>
            <person name="Sohng J.K."/>
        </authorList>
    </citation>
    <scope>NUCLEOTIDE SEQUENCE</scope>
    <source>
        <tissue evidence="1">Leaf</tissue>
    </source>
</reference>
<evidence type="ECO:0000313" key="2">
    <source>
        <dbReference type="Proteomes" id="UP000634136"/>
    </source>
</evidence>
<dbReference type="AlphaFoldDB" id="A0A834XGM8"/>
<name>A0A834XGM8_9FABA</name>
<dbReference type="EMBL" id="JAAIUW010000001">
    <property type="protein sequence ID" value="KAF7844009.1"/>
    <property type="molecule type" value="Genomic_DNA"/>
</dbReference>
<gene>
    <name evidence="1" type="ORF">G2W53_000914</name>
</gene>
<dbReference type="Proteomes" id="UP000634136">
    <property type="component" value="Unassembled WGS sequence"/>
</dbReference>
<sequence length="115" mass="12447">MSEPRVYSVDFVMWVPVSKRAEPQNSISSPSLRDDLPHMDEAGEMLPVLRIFPGSFLVRPRNSMFHKRVDLVASSEGPSGVDQPFGARQTVTSVFVSSPSSVVRGKEDASPSGGG</sequence>
<organism evidence="1 2">
    <name type="scientific">Senna tora</name>
    <dbReference type="NCBI Taxonomy" id="362788"/>
    <lineage>
        <taxon>Eukaryota</taxon>
        <taxon>Viridiplantae</taxon>
        <taxon>Streptophyta</taxon>
        <taxon>Embryophyta</taxon>
        <taxon>Tracheophyta</taxon>
        <taxon>Spermatophyta</taxon>
        <taxon>Magnoliopsida</taxon>
        <taxon>eudicotyledons</taxon>
        <taxon>Gunneridae</taxon>
        <taxon>Pentapetalae</taxon>
        <taxon>rosids</taxon>
        <taxon>fabids</taxon>
        <taxon>Fabales</taxon>
        <taxon>Fabaceae</taxon>
        <taxon>Caesalpinioideae</taxon>
        <taxon>Cassia clade</taxon>
        <taxon>Senna</taxon>
    </lineage>
</organism>
<comment type="caution">
    <text evidence="1">The sequence shown here is derived from an EMBL/GenBank/DDBJ whole genome shotgun (WGS) entry which is preliminary data.</text>
</comment>
<evidence type="ECO:0000313" key="1">
    <source>
        <dbReference type="EMBL" id="KAF7844009.1"/>
    </source>
</evidence>
<proteinExistence type="predicted"/>
<keyword evidence="2" id="KW-1185">Reference proteome</keyword>
<accession>A0A834XGM8</accession>